<protein>
    <submittedName>
        <fullName evidence="2">Uncharacterized protein</fullName>
    </submittedName>
</protein>
<reference evidence="2" key="1">
    <citation type="submission" date="2020-10" db="EMBL/GenBank/DDBJ databases">
        <authorList>
            <person name="Gilroy R."/>
        </authorList>
    </citation>
    <scope>NUCLEOTIDE SEQUENCE</scope>
    <source>
        <strain evidence="2">ChiHcec3-11533</strain>
    </source>
</reference>
<keyword evidence="1" id="KW-0472">Membrane</keyword>
<keyword evidence="1" id="KW-1133">Transmembrane helix</keyword>
<evidence type="ECO:0000313" key="2">
    <source>
        <dbReference type="EMBL" id="HIU33787.1"/>
    </source>
</evidence>
<dbReference type="Proteomes" id="UP000824072">
    <property type="component" value="Unassembled WGS sequence"/>
</dbReference>
<sequence>MGKRIDRVVLRLALCVGLYLFYAAAFHSIPAAVCAALLSVALLKKLVREPIQRRAKRRVRAVETIHRWAKAQDPAAEIAAIIERAYPGELAGAQMELLARHPQGQPVTLDEVFALWKAHAGEERLAVICTCAAQEAAHALTRTLTAPRVRLLDAQQLSELIQKFPAGQEGGEPSSVRPRRVRSVRITRKQAPKRLVFGGLLLVMYWLLGNILYLFAALATLFFALAGFKKHKSPRKLFA</sequence>
<accession>A0A9D1ICS5</accession>
<reference evidence="2" key="2">
    <citation type="journal article" date="2021" name="PeerJ">
        <title>Extensive microbial diversity within the chicken gut microbiome revealed by metagenomics and culture.</title>
        <authorList>
            <person name="Gilroy R."/>
            <person name="Ravi A."/>
            <person name="Getino M."/>
            <person name="Pursley I."/>
            <person name="Horton D.L."/>
            <person name="Alikhan N.F."/>
            <person name="Baker D."/>
            <person name="Gharbi K."/>
            <person name="Hall N."/>
            <person name="Watson M."/>
            <person name="Adriaenssens E.M."/>
            <person name="Foster-Nyarko E."/>
            <person name="Jarju S."/>
            <person name="Secka A."/>
            <person name="Antonio M."/>
            <person name="Oren A."/>
            <person name="Chaudhuri R.R."/>
            <person name="La Ragione R."/>
            <person name="Hildebrand F."/>
            <person name="Pallen M.J."/>
        </authorList>
    </citation>
    <scope>NUCLEOTIDE SEQUENCE</scope>
    <source>
        <strain evidence="2">ChiHcec3-11533</strain>
    </source>
</reference>
<organism evidence="2 3">
    <name type="scientific">Candidatus Pullichristensenella excrementigallinarum</name>
    <dbReference type="NCBI Taxonomy" id="2840907"/>
    <lineage>
        <taxon>Bacteria</taxon>
        <taxon>Bacillati</taxon>
        <taxon>Bacillota</taxon>
        <taxon>Clostridia</taxon>
        <taxon>Candidatus Pullichristensenella</taxon>
    </lineage>
</organism>
<feature type="transmembrane region" description="Helical" evidence="1">
    <location>
        <begin position="20"/>
        <end position="43"/>
    </location>
</feature>
<feature type="transmembrane region" description="Helical" evidence="1">
    <location>
        <begin position="195"/>
        <end position="228"/>
    </location>
</feature>
<dbReference type="AlphaFoldDB" id="A0A9D1ICS5"/>
<proteinExistence type="predicted"/>
<name>A0A9D1ICS5_9FIRM</name>
<comment type="caution">
    <text evidence="2">The sequence shown here is derived from an EMBL/GenBank/DDBJ whole genome shotgun (WGS) entry which is preliminary data.</text>
</comment>
<dbReference type="EMBL" id="DVMU01000095">
    <property type="protein sequence ID" value="HIU33787.1"/>
    <property type="molecule type" value="Genomic_DNA"/>
</dbReference>
<evidence type="ECO:0000313" key="3">
    <source>
        <dbReference type="Proteomes" id="UP000824072"/>
    </source>
</evidence>
<keyword evidence="1" id="KW-0812">Transmembrane</keyword>
<gene>
    <name evidence="2" type="ORF">IAB02_04425</name>
</gene>
<evidence type="ECO:0000256" key="1">
    <source>
        <dbReference type="SAM" id="Phobius"/>
    </source>
</evidence>